<feature type="domain" description="YdbS-like PH" evidence="2">
    <location>
        <begin position="76"/>
        <end position="149"/>
    </location>
</feature>
<dbReference type="OrthoDB" id="4350422at2"/>
<gene>
    <name evidence="3" type="ORF">SAMN04489750_1241</name>
</gene>
<protein>
    <submittedName>
        <fullName evidence="3">PH domain-containing protein</fullName>
    </submittedName>
</protein>
<name>A0A2Y8ZQ29_9MICO</name>
<feature type="transmembrane region" description="Helical" evidence="1">
    <location>
        <begin position="52"/>
        <end position="70"/>
    </location>
</feature>
<keyword evidence="1" id="KW-0812">Transmembrane</keyword>
<dbReference type="PANTHER" id="PTHR37938:SF1">
    <property type="entry name" value="BLL0215 PROTEIN"/>
    <property type="match status" value="1"/>
</dbReference>
<accession>A0A2Y8ZQ29</accession>
<organism evidence="3 4">
    <name type="scientific">Branchiibius hedensis</name>
    <dbReference type="NCBI Taxonomy" id="672460"/>
    <lineage>
        <taxon>Bacteria</taxon>
        <taxon>Bacillati</taxon>
        <taxon>Actinomycetota</taxon>
        <taxon>Actinomycetes</taxon>
        <taxon>Micrococcales</taxon>
        <taxon>Dermacoccaceae</taxon>
        <taxon>Branchiibius</taxon>
    </lineage>
</organism>
<evidence type="ECO:0000256" key="1">
    <source>
        <dbReference type="SAM" id="Phobius"/>
    </source>
</evidence>
<dbReference type="Proteomes" id="UP000250028">
    <property type="component" value="Unassembled WGS sequence"/>
</dbReference>
<evidence type="ECO:0000313" key="4">
    <source>
        <dbReference type="Proteomes" id="UP000250028"/>
    </source>
</evidence>
<feature type="transmembrane region" description="Helical" evidence="1">
    <location>
        <begin position="25"/>
        <end position="46"/>
    </location>
</feature>
<sequence>MVFTEDELTQNEYVVASLRTHSKEIWGALAILLATAIALVVALVYLHDKGTWVVLALIIAALLIIAIWVLRPISRWYSTHFVVTNKRIITRHGIVSTTGRDIPLHRVNDVSSEQGPLDRILGCGTLVISDASQQTGLSFRDIPQVKKVQVEITQLLLDLHDGSDDDGTQFDEH</sequence>
<proteinExistence type="predicted"/>
<dbReference type="RefSeq" id="WP_109684575.1">
    <property type="nucleotide sequence ID" value="NZ_QGDN01000001.1"/>
</dbReference>
<dbReference type="InterPro" id="IPR005182">
    <property type="entry name" value="YdbS-like_PH"/>
</dbReference>
<dbReference type="PANTHER" id="PTHR37938">
    <property type="entry name" value="BLL0215 PROTEIN"/>
    <property type="match status" value="1"/>
</dbReference>
<evidence type="ECO:0000259" key="2">
    <source>
        <dbReference type="Pfam" id="PF03703"/>
    </source>
</evidence>
<dbReference type="AlphaFoldDB" id="A0A2Y8ZQ29"/>
<keyword evidence="4" id="KW-1185">Reference proteome</keyword>
<reference evidence="4" key="1">
    <citation type="submission" date="2016-10" db="EMBL/GenBank/DDBJ databases">
        <authorList>
            <person name="Varghese N."/>
            <person name="Submissions S."/>
        </authorList>
    </citation>
    <scope>NUCLEOTIDE SEQUENCE [LARGE SCALE GENOMIC DNA]</scope>
    <source>
        <strain evidence="4">DSM 22951</strain>
    </source>
</reference>
<dbReference type="Pfam" id="PF03703">
    <property type="entry name" value="bPH_2"/>
    <property type="match status" value="1"/>
</dbReference>
<keyword evidence="1" id="KW-1133">Transmembrane helix</keyword>
<dbReference type="EMBL" id="UESZ01000001">
    <property type="protein sequence ID" value="SSA33944.1"/>
    <property type="molecule type" value="Genomic_DNA"/>
</dbReference>
<keyword evidence="1" id="KW-0472">Membrane</keyword>
<evidence type="ECO:0000313" key="3">
    <source>
        <dbReference type="EMBL" id="SSA33944.1"/>
    </source>
</evidence>